<dbReference type="Proteomes" id="UP001201812">
    <property type="component" value="Unassembled WGS sequence"/>
</dbReference>
<protein>
    <submittedName>
        <fullName evidence="2">Serpentine type 7TM GPCR chemoreceptor srj domain-containing protein</fullName>
    </submittedName>
</protein>
<keyword evidence="1" id="KW-0812">Transmembrane</keyword>
<evidence type="ECO:0000313" key="2">
    <source>
        <dbReference type="EMBL" id="KAI1694640.1"/>
    </source>
</evidence>
<name>A0AAD4MHX4_9BILA</name>
<gene>
    <name evidence="2" type="ORF">DdX_20005</name>
</gene>
<feature type="transmembrane region" description="Helical" evidence="1">
    <location>
        <begin position="46"/>
        <end position="70"/>
    </location>
</feature>
<sequence length="196" mass="22184">MFENAPTFTLVVFKVWLFIIVLNLCSPGAQFLYRYMVLCRDCEPSYALYAGIYSVIMLLILAFSLTSSVVTDYVPRSSNLPYRDYILTDNPSTADLVVMKKQINYVLLVQALMPIIGAFIPVCVELFVAIIKVNLNSRFLSFLFLAIACWLQFANPLFTILLVESYRKTVLGSFFCASKSSTQVVDMTNSDQSKRN</sequence>
<dbReference type="EMBL" id="JAKKPZ010000487">
    <property type="protein sequence ID" value="KAI1694640.1"/>
    <property type="molecule type" value="Genomic_DNA"/>
</dbReference>
<evidence type="ECO:0000313" key="3">
    <source>
        <dbReference type="Proteomes" id="UP001201812"/>
    </source>
</evidence>
<keyword evidence="1" id="KW-0472">Membrane</keyword>
<feature type="transmembrane region" description="Helical" evidence="1">
    <location>
        <begin position="142"/>
        <end position="163"/>
    </location>
</feature>
<feature type="transmembrane region" description="Helical" evidence="1">
    <location>
        <begin position="105"/>
        <end position="130"/>
    </location>
</feature>
<reference evidence="2" key="1">
    <citation type="submission" date="2022-01" db="EMBL/GenBank/DDBJ databases">
        <title>Genome Sequence Resource for Two Populations of Ditylenchus destructor, the Migratory Endoparasitic Phytonematode.</title>
        <authorList>
            <person name="Zhang H."/>
            <person name="Lin R."/>
            <person name="Xie B."/>
        </authorList>
    </citation>
    <scope>NUCLEOTIDE SEQUENCE</scope>
    <source>
        <strain evidence="2">BazhouSP</strain>
    </source>
</reference>
<accession>A0AAD4MHX4</accession>
<dbReference type="AlphaFoldDB" id="A0AAD4MHX4"/>
<comment type="caution">
    <text evidence="2">The sequence shown here is derived from an EMBL/GenBank/DDBJ whole genome shotgun (WGS) entry which is preliminary data.</text>
</comment>
<keyword evidence="3" id="KW-1185">Reference proteome</keyword>
<keyword evidence="1" id="KW-1133">Transmembrane helix</keyword>
<dbReference type="InterPro" id="IPR019423">
    <property type="entry name" value="7TM_GPCR_serpentine_rcpt_Srj"/>
</dbReference>
<dbReference type="Pfam" id="PF10319">
    <property type="entry name" value="7TM_GPCR_Srj"/>
    <property type="match status" value="1"/>
</dbReference>
<organism evidence="2 3">
    <name type="scientific">Ditylenchus destructor</name>
    <dbReference type="NCBI Taxonomy" id="166010"/>
    <lineage>
        <taxon>Eukaryota</taxon>
        <taxon>Metazoa</taxon>
        <taxon>Ecdysozoa</taxon>
        <taxon>Nematoda</taxon>
        <taxon>Chromadorea</taxon>
        <taxon>Rhabditida</taxon>
        <taxon>Tylenchina</taxon>
        <taxon>Tylenchomorpha</taxon>
        <taxon>Sphaerularioidea</taxon>
        <taxon>Anguinidae</taxon>
        <taxon>Anguininae</taxon>
        <taxon>Ditylenchus</taxon>
    </lineage>
</organism>
<evidence type="ECO:0000256" key="1">
    <source>
        <dbReference type="SAM" id="Phobius"/>
    </source>
</evidence>
<proteinExistence type="predicted"/>